<protein>
    <submittedName>
        <fullName evidence="1">Uncharacterized protein</fullName>
    </submittedName>
</protein>
<dbReference type="AlphaFoldDB" id="A0A3P3W2G1"/>
<name>A0A3P3W2G1_9FLAO</name>
<evidence type="ECO:0000313" key="2">
    <source>
        <dbReference type="Proteomes" id="UP000271937"/>
    </source>
</evidence>
<dbReference type="RefSeq" id="WP_125014133.1">
    <property type="nucleotide sequence ID" value="NZ_RQVR01000028.1"/>
</dbReference>
<gene>
    <name evidence="1" type="ORF">EG849_14875</name>
</gene>
<organism evidence="1 2">
    <name type="scientific">Flavobacterium macacae</name>
    <dbReference type="NCBI Taxonomy" id="2488993"/>
    <lineage>
        <taxon>Bacteria</taxon>
        <taxon>Pseudomonadati</taxon>
        <taxon>Bacteroidota</taxon>
        <taxon>Flavobacteriia</taxon>
        <taxon>Flavobacteriales</taxon>
        <taxon>Flavobacteriaceae</taxon>
        <taxon>Flavobacterium</taxon>
    </lineage>
</organism>
<dbReference type="EMBL" id="RQVR01000028">
    <property type="protein sequence ID" value="RRJ88096.1"/>
    <property type="molecule type" value="Genomic_DNA"/>
</dbReference>
<sequence>MKQNSILYATDNPITALDEMRPKVGQMITISTWKRKTDYDVTVASIFKNSPTNNLVSNGMTLRAQIEYHKIKNQHNDNLLKLIEDITQFICDCFSKEVNDDNHFDYFLSSHYANQIFTVLQNGEVDAIFYPSVRQSLELTNIAMKPEVFKNNYELEYVEENIITGDLTTNSGWTMIGSGESSTFNNGTIVW</sequence>
<keyword evidence="2" id="KW-1185">Reference proteome</keyword>
<dbReference type="OrthoDB" id="761857at2"/>
<evidence type="ECO:0000313" key="1">
    <source>
        <dbReference type="EMBL" id="RRJ88096.1"/>
    </source>
</evidence>
<proteinExistence type="predicted"/>
<comment type="caution">
    <text evidence="1">The sequence shown here is derived from an EMBL/GenBank/DDBJ whole genome shotgun (WGS) entry which is preliminary data.</text>
</comment>
<reference evidence="1 2" key="1">
    <citation type="submission" date="2018-11" db="EMBL/GenBank/DDBJ databases">
        <title>Flavobacterium sp. nov., YIM 102600 draft genome.</title>
        <authorList>
            <person name="Li G."/>
            <person name="Jiang Y."/>
        </authorList>
    </citation>
    <scope>NUCLEOTIDE SEQUENCE [LARGE SCALE GENOMIC DNA]</scope>
    <source>
        <strain evidence="1 2">YIM 102600</strain>
    </source>
</reference>
<accession>A0A3P3W2G1</accession>
<dbReference type="Proteomes" id="UP000271937">
    <property type="component" value="Unassembled WGS sequence"/>
</dbReference>